<dbReference type="Pfam" id="PF11191">
    <property type="entry name" value="DUF2782"/>
    <property type="match status" value="1"/>
</dbReference>
<evidence type="ECO:0000256" key="1">
    <source>
        <dbReference type="SAM" id="SignalP"/>
    </source>
</evidence>
<evidence type="ECO:0000313" key="2">
    <source>
        <dbReference type="EMBL" id="SFK12797.1"/>
    </source>
</evidence>
<dbReference type="RefSeq" id="WP_091712240.1">
    <property type="nucleotide sequence ID" value="NZ_FOSH01000005.1"/>
</dbReference>
<protein>
    <recommendedName>
        <fullName evidence="4">DUF2782 domain-containing protein</fullName>
    </recommendedName>
</protein>
<gene>
    <name evidence="2" type="ORF">SAMN04488079_105138</name>
</gene>
<sequence>MFNKFAIVCAVTLVMTTQVWADDEKSVMEKPPVIPEPLHSGESMEPDINIIQEDDRMVEEYRMNGQLYMIKVTPSVGKPYYLMDSDGDGSLETKSFDLQSEVVPNWILLEW</sequence>
<dbReference type="InterPro" id="IPR021357">
    <property type="entry name" value="DUF2782"/>
</dbReference>
<dbReference type="AlphaFoldDB" id="A0A1I3X0R3"/>
<reference evidence="3" key="1">
    <citation type="submission" date="2016-10" db="EMBL/GenBank/DDBJ databases">
        <authorList>
            <person name="Varghese N."/>
            <person name="Submissions S."/>
        </authorList>
    </citation>
    <scope>NUCLEOTIDE SEQUENCE [LARGE SCALE GENOMIC DNA]</scope>
    <source>
        <strain evidence="3">DSM 11578</strain>
    </source>
</reference>
<dbReference type="EMBL" id="FOSH01000005">
    <property type="protein sequence ID" value="SFK12797.1"/>
    <property type="molecule type" value="Genomic_DNA"/>
</dbReference>
<evidence type="ECO:0000313" key="3">
    <source>
        <dbReference type="Proteomes" id="UP000198924"/>
    </source>
</evidence>
<organism evidence="2 3">
    <name type="scientific">Methylophaga sulfidovorans</name>
    <dbReference type="NCBI Taxonomy" id="45496"/>
    <lineage>
        <taxon>Bacteria</taxon>
        <taxon>Pseudomonadati</taxon>
        <taxon>Pseudomonadota</taxon>
        <taxon>Gammaproteobacteria</taxon>
        <taxon>Thiotrichales</taxon>
        <taxon>Piscirickettsiaceae</taxon>
        <taxon>Methylophaga</taxon>
    </lineage>
</organism>
<keyword evidence="1" id="KW-0732">Signal</keyword>
<feature type="signal peptide" evidence="1">
    <location>
        <begin position="1"/>
        <end position="21"/>
    </location>
</feature>
<evidence type="ECO:0008006" key="4">
    <source>
        <dbReference type="Google" id="ProtNLM"/>
    </source>
</evidence>
<dbReference type="Proteomes" id="UP000198924">
    <property type="component" value="Unassembled WGS sequence"/>
</dbReference>
<proteinExistence type="predicted"/>
<dbReference type="STRING" id="45496.SAMN04488079_105138"/>
<keyword evidence="3" id="KW-1185">Reference proteome</keyword>
<name>A0A1I3X0R3_9GAMM</name>
<dbReference type="OrthoDB" id="5296182at2"/>
<feature type="chain" id="PRO_5011756428" description="DUF2782 domain-containing protein" evidence="1">
    <location>
        <begin position="22"/>
        <end position="111"/>
    </location>
</feature>
<dbReference type="Gene3D" id="2.20.130.30">
    <property type="entry name" value="Protein of unknown function DUF2782"/>
    <property type="match status" value="1"/>
</dbReference>
<accession>A0A1I3X0R3</accession>